<dbReference type="OrthoDB" id="3424167at2"/>
<evidence type="ECO:0000313" key="3">
    <source>
        <dbReference type="Proteomes" id="UP000308760"/>
    </source>
</evidence>
<name>A0A4S8QC75_9ACTN</name>
<keyword evidence="3" id="KW-1185">Reference proteome</keyword>
<dbReference type="EMBL" id="STGY01000032">
    <property type="protein sequence ID" value="THV41958.1"/>
    <property type="molecule type" value="Genomic_DNA"/>
</dbReference>
<proteinExistence type="predicted"/>
<evidence type="ECO:0000256" key="1">
    <source>
        <dbReference type="SAM" id="MobiDB-lite"/>
    </source>
</evidence>
<evidence type="ECO:0000313" key="2">
    <source>
        <dbReference type="EMBL" id="THV41958.1"/>
    </source>
</evidence>
<reference evidence="3" key="1">
    <citation type="submission" date="2019-04" db="EMBL/GenBank/DDBJ databases">
        <title>Nocardioides xinjiangensis sp. nov.</title>
        <authorList>
            <person name="Liu S."/>
        </authorList>
    </citation>
    <scope>NUCLEOTIDE SEQUENCE [LARGE SCALE GENOMIC DNA]</scope>
    <source>
        <strain evidence="3">18</strain>
    </source>
</reference>
<organism evidence="2 3">
    <name type="scientific">Glycomyces buryatensis</name>
    <dbReference type="NCBI Taxonomy" id="2570927"/>
    <lineage>
        <taxon>Bacteria</taxon>
        <taxon>Bacillati</taxon>
        <taxon>Actinomycetota</taxon>
        <taxon>Actinomycetes</taxon>
        <taxon>Glycomycetales</taxon>
        <taxon>Glycomycetaceae</taxon>
        <taxon>Glycomyces</taxon>
    </lineage>
</organism>
<comment type="caution">
    <text evidence="2">The sequence shown here is derived from an EMBL/GenBank/DDBJ whole genome shotgun (WGS) entry which is preliminary data.</text>
</comment>
<feature type="compositionally biased region" description="Basic and acidic residues" evidence="1">
    <location>
        <begin position="278"/>
        <end position="301"/>
    </location>
</feature>
<feature type="region of interest" description="Disordered" evidence="1">
    <location>
        <begin position="250"/>
        <end position="314"/>
    </location>
</feature>
<dbReference type="AlphaFoldDB" id="A0A4S8QC75"/>
<dbReference type="RefSeq" id="WP_136534113.1">
    <property type="nucleotide sequence ID" value="NZ_STGY01000032.1"/>
</dbReference>
<feature type="compositionally biased region" description="Polar residues" evidence="1">
    <location>
        <begin position="260"/>
        <end position="274"/>
    </location>
</feature>
<accession>A0A4S8QC75</accession>
<gene>
    <name evidence="2" type="ORF">FAB82_08475</name>
</gene>
<dbReference type="Proteomes" id="UP000308760">
    <property type="component" value="Unassembled WGS sequence"/>
</dbReference>
<reference evidence="2 3" key="2">
    <citation type="submission" date="2019-05" db="EMBL/GenBank/DDBJ databases">
        <title>Glycomyces buryatensis sp. nov.</title>
        <authorList>
            <person name="Nikitina E."/>
        </authorList>
    </citation>
    <scope>NUCLEOTIDE SEQUENCE [LARGE SCALE GENOMIC DNA]</scope>
    <source>
        <strain evidence="2 3">18</strain>
    </source>
</reference>
<protein>
    <submittedName>
        <fullName evidence="2">Uncharacterized protein</fullName>
    </submittedName>
</protein>
<sequence>MMNPEIGHPRYDEPDRCESIEAVLAFDIKDFSGMYQRDRSQSVSAFRDCIRNALYACELHHVWDESEEQGNIADRGDGVIISFNGNLLRPVVQRFPDALQRELYHRFHHHADHLRMRMRLGITVGPRRPKSDERADSASDDILIEAARLSESDQVRALLDHSDHDATFLAVGLSEHAMHSAVRHYNDLVHQSRFVKVEAVSKTYSEPAYLYVPTPSGALLVHGYTGPEIKAEPESDDTRVTVLRSLLDARGDAAPGGESYRNSPRTGDVSNGSNVAGRDVRQDRVTQHFGDKVQRDKHQYEADSMTVHNRSTER</sequence>